<name>A0A915HRT7_ROMCU</name>
<dbReference type="WBParaSite" id="nRc.2.0.1.t04241-RA">
    <property type="protein sequence ID" value="nRc.2.0.1.t04241-RA"/>
    <property type="gene ID" value="nRc.2.0.1.g04241"/>
</dbReference>
<proteinExistence type="predicted"/>
<dbReference type="Gene3D" id="2.130.10.30">
    <property type="entry name" value="Regulator of chromosome condensation 1/beta-lactamase-inhibitor protein II"/>
    <property type="match status" value="1"/>
</dbReference>
<dbReference type="PANTHER" id="PTHR22872">
    <property type="entry name" value="BTK-BINDING PROTEIN-RELATED"/>
    <property type="match status" value="1"/>
</dbReference>
<sequence>MTSSRDRIKHFLDSTAIQSDCTPKCRSKMHRKMCRDAIMNKSCSDEYVAAYLLYACQNFYKNCCNQGSTSSDKFQNGDNILHWICSSSSGWQSNLLAWILENFGSQDEILNARDVESGYTPLHKSILYGNLACSQVLLKHGAAINVKDFDGLTAIDLLIANTNTVFSDKSAQNFLYGCGENVSYNLGHSLPIRKSQFDVIDFPSSSCVKQISMSNYHTLFLTKNGSILACGHGACGRLGLGDENAQIVPKLIETVVLASNAELQTQTTTPSSKIQFSFVSASNNHSLAVSVDGDAYSWGDNSHRSLGHSANPNDKELRPRLIHFPKNFKNTCQFVGCAASNFASVLWSHNAIYTFGENLGHLGHSKQDGQFLHFPRKVIMSTIQSVEFVTMNNNVTAIVAAKGDVFVLQNFECKKIANRYI</sequence>
<dbReference type="SUPFAM" id="SSF48403">
    <property type="entry name" value="Ankyrin repeat"/>
    <property type="match status" value="1"/>
</dbReference>
<dbReference type="PROSITE" id="PS50297">
    <property type="entry name" value="ANK_REP_REGION"/>
    <property type="match status" value="1"/>
</dbReference>
<organism evidence="4 5">
    <name type="scientific">Romanomermis culicivorax</name>
    <name type="common">Nematode worm</name>
    <dbReference type="NCBI Taxonomy" id="13658"/>
    <lineage>
        <taxon>Eukaryota</taxon>
        <taxon>Metazoa</taxon>
        <taxon>Ecdysozoa</taxon>
        <taxon>Nematoda</taxon>
        <taxon>Enoplea</taxon>
        <taxon>Dorylaimia</taxon>
        <taxon>Mermithida</taxon>
        <taxon>Mermithoidea</taxon>
        <taxon>Mermithidae</taxon>
        <taxon>Romanomermis</taxon>
    </lineage>
</organism>
<dbReference type="OMA" id="SEYATAC"/>
<dbReference type="Pfam" id="PF13857">
    <property type="entry name" value="Ank_5"/>
    <property type="match status" value="1"/>
</dbReference>
<dbReference type="InterPro" id="IPR002110">
    <property type="entry name" value="Ankyrin_rpt"/>
</dbReference>
<evidence type="ECO:0000256" key="1">
    <source>
        <dbReference type="ARBA" id="ARBA00022737"/>
    </source>
</evidence>
<dbReference type="AlphaFoldDB" id="A0A915HRT7"/>
<reference evidence="5" key="1">
    <citation type="submission" date="2022-11" db="UniProtKB">
        <authorList>
            <consortium name="WormBaseParasite"/>
        </authorList>
    </citation>
    <scope>IDENTIFICATION</scope>
</reference>
<evidence type="ECO:0000313" key="4">
    <source>
        <dbReference type="Proteomes" id="UP000887565"/>
    </source>
</evidence>
<dbReference type="Gene3D" id="1.25.40.20">
    <property type="entry name" value="Ankyrin repeat-containing domain"/>
    <property type="match status" value="1"/>
</dbReference>
<dbReference type="InterPro" id="IPR000408">
    <property type="entry name" value="Reg_chr_condens"/>
</dbReference>
<keyword evidence="1" id="KW-0677">Repeat</keyword>
<dbReference type="PANTHER" id="PTHR22872:SF2">
    <property type="entry name" value="INHIBITOR OF BRUTON TYROSINE KINASE"/>
    <property type="match status" value="1"/>
</dbReference>
<dbReference type="SUPFAM" id="SSF50985">
    <property type="entry name" value="RCC1/BLIP-II"/>
    <property type="match status" value="1"/>
</dbReference>
<keyword evidence="2" id="KW-0040">ANK repeat</keyword>
<dbReference type="Proteomes" id="UP000887565">
    <property type="component" value="Unplaced"/>
</dbReference>
<dbReference type="InterPro" id="IPR036770">
    <property type="entry name" value="Ankyrin_rpt-contain_sf"/>
</dbReference>
<evidence type="ECO:0000313" key="5">
    <source>
        <dbReference type="WBParaSite" id="nRc.2.0.1.t04241-RA"/>
    </source>
</evidence>
<dbReference type="PROSITE" id="PS50088">
    <property type="entry name" value="ANK_REPEAT"/>
    <property type="match status" value="1"/>
</dbReference>
<evidence type="ECO:0000256" key="3">
    <source>
        <dbReference type="PROSITE-ProRule" id="PRU00235"/>
    </source>
</evidence>
<dbReference type="Pfam" id="PF13540">
    <property type="entry name" value="RCC1_2"/>
    <property type="match status" value="2"/>
</dbReference>
<dbReference type="InterPro" id="IPR051625">
    <property type="entry name" value="Signaling_Regulatory_Domain"/>
</dbReference>
<dbReference type="PROSITE" id="PS50012">
    <property type="entry name" value="RCC1_3"/>
    <property type="match status" value="2"/>
</dbReference>
<protein>
    <submittedName>
        <fullName evidence="5">Uncharacterized protein</fullName>
    </submittedName>
</protein>
<evidence type="ECO:0000256" key="2">
    <source>
        <dbReference type="PROSITE-ProRule" id="PRU00023"/>
    </source>
</evidence>
<keyword evidence="4" id="KW-1185">Reference proteome</keyword>
<feature type="repeat" description="RCC1" evidence="3">
    <location>
        <begin position="293"/>
        <end position="350"/>
    </location>
</feature>
<accession>A0A915HRT7</accession>
<feature type="repeat" description="ANK" evidence="2">
    <location>
        <begin position="117"/>
        <end position="149"/>
    </location>
</feature>
<dbReference type="SMART" id="SM00248">
    <property type="entry name" value="ANK"/>
    <property type="match status" value="2"/>
</dbReference>
<dbReference type="InterPro" id="IPR009091">
    <property type="entry name" value="RCC1/BLIP-II"/>
</dbReference>
<feature type="repeat" description="RCC1" evidence="3">
    <location>
        <begin position="225"/>
        <end position="292"/>
    </location>
</feature>